<dbReference type="PANTHER" id="PTHR22946">
    <property type="entry name" value="DIENELACTONE HYDROLASE DOMAIN-CONTAINING PROTEIN-RELATED"/>
    <property type="match status" value="1"/>
</dbReference>
<name>A0ABS9LMF3_9BRAD</name>
<dbReference type="SUPFAM" id="SSF53474">
    <property type="entry name" value="alpha/beta-Hydrolases"/>
    <property type="match status" value="1"/>
</dbReference>
<feature type="domain" description="Dienelactone hydrolase" evidence="3">
    <location>
        <begin position="42"/>
        <end position="284"/>
    </location>
</feature>
<dbReference type="InterPro" id="IPR050261">
    <property type="entry name" value="FrsA_esterase"/>
</dbReference>
<keyword evidence="5" id="KW-1185">Reference proteome</keyword>
<evidence type="ECO:0000256" key="2">
    <source>
        <dbReference type="SAM" id="SignalP"/>
    </source>
</evidence>
<reference evidence="4" key="1">
    <citation type="submission" date="2022-01" db="EMBL/GenBank/DDBJ databases">
        <title>Genome sequnece data of strain Bradyrhizobium sp. nov.</title>
        <authorList>
            <person name="Zhang J."/>
        </authorList>
    </citation>
    <scope>NUCLEOTIDE SEQUENCE</scope>
    <source>
        <strain evidence="4">WYCCWR 12774</strain>
    </source>
</reference>
<dbReference type="PANTHER" id="PTHR22946:SF9">
    <property type="entry name" value="POLYKETIDE TRANSFERASE AF380"/>
    <property type="match status" value="1"/>
</dbReference>
<evidence type="ECO:0000313" key="5">
    <source>
        <dbReference type="Proteomes" id="UP001139012"/>
    </source>
</evidence>
<evidence type="ECO:0000256" key="1">
    <source>
        <dbReference type="ARBA" id="ARBA00022801"/>
    </source>
</evidence>
<comment type="caution">
    <text evidence="4">The sequence shown here is derived from an EMBL/GenBank/DDBJ whole genome shotgun (WGS) entry which is preliminary data.</text>
</comment>
<dbReference type="RefSeq" id="WP_237871039.1">
    <property type="nucleotide sequence ID" value="NZ_JAKLUA010000004.1"/>
</dbReference>
<keyword evidence="2" id="KW-0732">Signal</keyword>
<gene>
    <name evidence="4" type="ORF">L6637_14555</name>
</gene>
<dbReference type="InterPro" id="IPR029058">
    <property type="entry name" value="AB_hydrolase_fold"/>
</dbReference>
<evidence type="ECO:0000313" key="4">
    <source>
        <dbReference type="EMBL" id="MCG2668182.1"/>
    </source>
</evidence>
<accession>A0ABS9LMF3</accession>
<dbReference type="InterPro" id="IPR002925">
    <property type="entry name" value="Dienelactn_hydro"/>
</dbReference>
<organism evidence="4 5">
    <name type="scientific">Bradyrhizobium zhengyangense</name>
    <dbReference type="NCBI Taxonomy" id="2911009"/>
    <lineage>
        <taxon>Bacteria</taxon>
        <taxon>Pseudomonadati</taxon>
        <taxon>Pseudomonadota</taxon>
        <taxon>Alphaproteobacteria</taxon>
        <taxon>Hyphomicrobiales</taxon>
        <taxon>Nitrobacteraceae</taxon>
        <taxon>Bradyrhizobium</taxon>
    </lineage>
</organism>
<proteinExistence type="predicted"/>
<evidence type="ECO:0000259" key="3">
    <source>
        <dbReference type="Pfam" id="PF01738"/>
    </source>
</evidence>
<dbReference type="Proteomes" id="UP001139012">
    <property type="component" value="Unassembled WGS sequence"/>
</dbReference>
<feature type="signal peptide" evidence="2">
    <location>
        <begin position="1"/>
        <end position="16"/>
    </location>
</feature>
<feature type="chain" id="PRO_5047489229" evidence="2">
    <location>
        <begin position="17"/>
        <end position="288"/>
    </location>
</feature>
<protein>
    <submittedName>
        <fullName evidence="4">Dienelactone hydrolase family protein</fullName>
    </submittedName>
</protein>
<sequence>MSRLVAITAAALLSIAASPPPIGPLPDRVMFPSADGQTTLVGYVFKPEGPHAARSPAVVMMHGRAGPYSSLADGRYDATTLSQRHQKWGHLWAQQGYLAILVDGFGPRGFPQGFSHQDYKQRPESVNEVIVRPYDAYGALAYLHTRNDVAADRIALQGWSNGASATLATMSSATPALKSRSPSSGFRGALAFYPGCGLKGHFKAGLIPYAPLRVYVGTADEEISPQECSELVDVSRAQQANITLKIYPGATHDFDDPGPSRQDIPANAAATRDATAEAIAFFASLLKK</sequence>
<keyword evidence="1 4" id="KW-0378">Hydrolase</keyword>
<dbReference type="EMBL" id="JAKLUA010000004">
    <property type="protein sequence ID" value="MCG2668182.1"/>
    <property type="molecule type" value="Genomic_DNA"/>
</dbReference>
<dbReference type="Gene3D" id="3.40.50.1820">
    <property type="entry name" value="alpha/beta hydrolase"/>
    <property type="match status" value="1"/>
</dbReference>
<dbReference type="Pfam" id="PF01738">
    <property type="entry name" value="DLH"/>
    <property type="match status" value="1"/>
</dbReference>
<dbReference type="GO" id="GO:0016787">
    <property type="term" value="F:hydrolase activity"/>
    <property type="evidence" value="ECO:0007669"/>
    <property type="project" value="UniProtKB-KW"/>
</dbReference>